<dbReference type="EMBL" id="CP103424">
    <property type="protein sequence ID" value="UWD34677.1"/>
    <property type="molecule type" value="Genomic_DNA"/>
</dbReference>
<dbReference type="InterPro" id="IPR003838">
    <property type="entry name" value="ABC3_permease_C"/>
</dbReference>
<feature type="transmembrane region" description="Helical" evidence="8">
    <location>
        <begin position="694"/>
        <end position="719"/>
    </location>
</feature>
<comment type="similarity">
    <text evidence="6">Belongs to the ABC-4 integral membrane protein family.</text>
</comment>
<evidence type="ECO:0000259" key="9">
    <source>
        <dbReference type="Pfam" id="PF02687"/>
    </source>
</evidence>
<evidence type="ECO:0000256" key="3">
    <source>
        <dbReference type="ARBA" id="ARBA00022692"/>
    </source>
</evidence>
<reference evidence="10" key="1">
    <citation type="submission" date="2022-08" db="EMBL/GenBank/DDBJ databases">
        <title>Complete genome sequence of Mycoplasma cottewii type strain VIS.</title>
        <authorList>
            <person name="Spergser J."/>
        </authorList>
    </citation>
    <scope>NUCLEOTIDE SEQUENCE</scope>
    <source>
        <strain evidence="10">VIS</strain>
    </source>
</reference>
<protein>
    <submittedName>
        <fullName evidence="10">ABC transporter permease</fullName>
    </submittedName>
</protein>
<feature type="transmembrane region" description="Helical" evidence="8">
    <location>
        <begin position="20"/>
        <end position="40"/>
    </location>
</feature>
<proteinExistence type="inferred from homology"/>
<dbReference type="Pfam" id="PF02687">
    <property type="entry name" value="FtsX"/>
    <property type="match status" value="1"/>
</dbReference>
<accession>A0ABY5TVJ5</accession>
<keyword evidence="5 8" id="KW-0472">Membrane</keyword>
<organism evidence="10 11">
    <name type="scientific">Mycoplasma cottewii</name>
    <dbReference type="NCBI Taxonomy" id="51364"/>
    <lineage>
        <taxon>Bacteria</taxon>
        <taxon>Bacillati</taxon>
        <taxon>Mycoplasmatota</taxon>
        <taxon>Mollicutes</taxon>
        <taxon>Mycoplasmataceae</taxon>
        <taxon>Mycoplasma</taxon>
    </lineage>
</organism>
<evidence type="ECO:0000256" key="4">
    <source>
        <dbReference type="ARBA" id="ARBA00022989"/>
    </source>
</evidence>
<evidence type="ECO:0000256" key="6">
    <source>
        <dbReference type="ARBA" id="ARBA00038076"/>
    </source>
</evidence>
<evidence type="ECO:0000313" key="10">
    <source>
        <dbReference type="EMBL" id="UWD34677.1"/>
    </source>
</evidence>
<feature type="region of interest" description="Disordered" evidence="7">
    <location>
        <begin position="1286"/>
        <end position="1317"/>
    </location>
</feature>
<dbReference type="InterPro" id="IPR050250">
    <property type="entry name" value="Macrolide_Exporter_MacB"/>
</dbReference>
<feature type="transmembrane region" description="Helical" evidence="8">
    <location>
        <begin position="1687"/>
        <end position="1716"/>
    </location>
</feature>
<keyword evidence="3 8" id="KW-0812">Transmembrane</keyword>
<keyword evidence="11" id="KW-1185">Reference proteome</keyword>
<name>A0ABY5TVJ5_9MOLU</name>
<dbReference type="Proteomes" id="UP001059819">
    <property type="component" value="Chromosome"/>
</dbReference>
<evidence type="ECO:0000256" key="5">
    <source>
        <dbReference type="ARBA" id="ARBA00023136"/>
    </source>
</evidence>
<evidence type="ECO:0000256" key="2">
    <source>
        <dbReference type="ARBA" id="ARBA00022475"/>
    </source>
</evidence>
<feature type="transmembrane region" description="Helical" evidence="8">
    <location>
        <begin position="1737"/>
        <end position="1769"/>
    </location>
</feature>
<evidence type="ECO:0000256" key="1">
    <source>
        <dbReference type="ARBA" id="ARBA00004651"/>
    </source>
</evidence>
<feature type="domain" description="ABC3 transporter permease C-terminal" evidence="9">
    <location>
        <begin position="1692"/>
        <end position="1810"/>
    </location>
</feature>
<gene>
    <name evidence="10" type="ORF">NX779_02575</name>
</gene>
<evidence type="ECO:0000256" key="7">
    <source>
        <dbReference type="SAM" id="MobiDB-lite"/>
    </source>
</evidence>
<evidence type="ECO:0000313" key="11">
    <source>
        <dbReference type="Proteomes" id="UP001059819"/>
    </source>
</evidence>
<feature type="compositionally biased region" description="Basic and acidic residues" evidence="7">
    <location>
        <begin position="1307"/>
        <end position="1317"/>
    </location>
</feature>
<feature type="transmembrane region" description="Helical" evidence="8">
    <location>
        <begin position="823"/>
        <end position="843"/>
    </location>
</feature>
<feature type="transmembrane region" description="Helical" evidence="8">
    <location>
        <begin position="650"/>
        <end position="673"/>
    </location>
</feature>
<sequence length="1819" mass="208388">MRNLFLMIKQGMKWIYNLKLQLIIIMFLTFIASTILTISFTTNQRLEKEYNTVVNTKKTPKFDSTYNITVGSKAKPEKNSTLFLPIFDFIKKDWTGMKESNNYNIVFNNIYGYETLITKTIESNEFKTAWTSYLEMFDIKNSNKDGDAKVAENQEKFDFAIDDAFFNTMIDLINSDDESIQDTVIYKYTQKNKDWYKDYLIDNNKSNWSKFISDPKFETLRNTKNQNLKIYNYSYYAFESVSQYLFKNVRYFMSQESELLDKIKKDLNTREKTAKLFYEFFFGKQWDKDNKIEEKYITNDENKYTLQFNKEPGFEFNDIITLNKDKNQQPTEDDDFFELIVSKGFKGVLRPLYIKGSDEEIEKVEWWNQTNELEGKLSDLNKYVQNVDKIEAFKTSGLVNFLAVNADEFANIGSKAVNFYSTLEKGDNDFLVPVARQYTITSAFLTHNLLAANANGYGLYIRPEIIFTDHVTKKTYRIVDITNTEFTNYEMLKGEESASPSEITVSKQFAKANKIKIGGNISLGQQSSLLITGYSTDTYSFFPTSDPKVPLPKSKSGGIVYAKRSTITNILGKQDKADNNDNTSMFNFFLYKQKDASNLNQVYLDQFADSSKIYNNIVNTSSQAETFYSQFSFKDSFYSLNWILYERVSYYYNLTTLLSAIIIAMVTSLAVFYGVYKSIKNNAKQIGILKANGMYAQVIALSYLSYSIILTVSVIPLGWMLGTVLQVPFVGILQDYFGLKSNIIAYNSSSILITILIFGVILGIFSYLIALLNIRKPVLNIINRTDKWSKPVITNWLSEHVFKKVSFTRIITFKIAEAGKKPLMLLTGLLFVATLFISVAVALPSVALNAKDKYFKNIKYNNEYNLTDSLTNTPLGKDSINMWYGHESLSKFSKATNLNGRSIEYYENPNDYLRNISNNSALPSLIYNVDSIDKDLTKAEIINPIKLYVNQYMKTGNADLPDKLLGWLSYQFTIANGRALSIGTVEQLYSYFLNDVDWDDRFNSDDDRITEVNDAATPLTTIAGQAISQMFKIQDAKIDDWRQTMLDFLLAYTPSLVKSYLTTESRKEQLSFGFQTQSIVPKKDQLATMFTPLSNNSKTSYNVLGLDRTEDSLNIRKKDKDKVFLQTRDSKEINKVFNQPKGSVDHDIYLNSGVKIYDHETNTVIVPTIINKPLASIIDSNSDKVLENISTNNNQLTFKDKNGNFNNLPRQAWIYDDTDYVNTAYVKSTSFNKAMQNTNDHETINNYEVVGSSDKLKYYLNPYNLDTNKFTQKQVIDLWSEKTKAEKSGLTNDSPKDPNKPNSEASESDKPNNDQKDQNLLNQIDFSHDGIVKDSPLFGDFVIKNDGSIIRSFIRPYYQMRNLLLFIPKHDGVSWQEYAAYASKWNKHDDVTTVDKDYLTDLDSTNDKIRNIKQPSVSVISNNMVPKSVKDAWTSTLDNKVEKVDYIAIRPYDFSLNQKRDNNNDNDKAFEYFVFDKDGKILGVKKQVSNKLLDNLVLDGVSHFFRRALGQRHNVAPILKNENRQVRYVNKDLKIKFKKVADLELYGRAMAIVDSDLANLIYGYDISRSTNYNYQPFDTSKVESTGKYFKKYKATTWNKVSTNNAWKDSFIGSQDAYSYSPHYYFNTLYSNVKEPLGISSAISIVTDKKIGNSILDITEFSDYKASITNLQFIAEIKQLLDQLAKTAVYIAIIIILSIALAAALLIMLVVDIYIAEYKSFMIMLKSMGYTNSQIVDFTVRISVFVSLIVVVLTVVMVFGIISIINLILYAKGFVLPIGYSWLAPLISLIMIFSSFFSSLWLSTRKIRKTDISVAIHAND</sequence>
<keyword evidence="4 8" id="KW-1133">Transmembrane helix</keyword>
<dbReference type="PANTHER" id="PTHR30572">
    <property type="entry name" value="MEMBRANE COMPONENT OF TRANSPORTER-RELATED"/>
    <property type="match status" value="1"/>
</dbReference>
<feature type="transmembrane region" description="Helical" evidence="8">
    <location>
        <begin position="751"/>
        <end position="774"/>
    </location>
</feature>
<comment type="subcellular location">
    <subcellularLocation>
        <location evidence="1">Cell membrane</location>
        <topology evidence="1">Multi-pass membrane protein</topology>
    </subcellularLocation>
</comment>
<dbReference type="RefSeq" id="WP_259429864.1">
    <property type="nucleotide sequence ID" value="NZ_CP103424.1"/>
</dbReference>
<evidence type="ECO:0000256" key="8">
    <source>
        <dbReference type="SAM" id="Phobius"/>
    </source>
</evidence>
<dbReference type="PANTHER" id="PTHR30572:SF4">
    <property type="entry name" value="ABC TRANSPORTER PERMEASE YTRF"/>
    <property type="match status" value="1"/>
</dbReference>
<keyword evidence="2" id="KW-1003">Cell membrane</keyword>
<feature type="transmembrane region" description="Helical" evidence="8">
    <location>
        <begin position="1781"/>
        <end position="1801"/>
    </location>
</feature>